<keyword evidence="2" id="KW-0547">Nucleotide-binding</keyword>
<evidence type="ECO:0000259" key="6">
    <source>
        <dbReference type="PROSITE" id="PS50893"/>
    </source>
</evidence>
<dbReference type="InterPro" id="IPR027417">
    <property type="entry name" value="P-loop_NTPase"/>
</dbReference>
<dbReference type="Gene3D" id="3.40.50.300">
    <property type="entry name" value="P-loop containing nucleotide triphosphate hydrolases"/>
    <property type="match status" value="1"/>
</dbReference>
<feature type="domain" description="ABC transporter" evidence="6">
    <location>
        <begin position="4"/>
        <end position="240"/>
    </location>
</feature>
<dbReference type="RefSeq" id="WP_342629096.1">
    <property type="nucleotide sequence ID" value="NZ_CP152276.1"/>
</dbReference>
<dbReference type="PROSITE" id="PS50893">
    <property type="entry name" value="ABC_TRANSPORTER_2"/>
    <property type="match status" value="1"/>
</dbReference>
<protein>
    <submittedName>
        <fullName evidence="7">ABC transporter ATP-binding protein</fullName>
    </submittedName>
</protein>
<organism evidence="7 8">
    <name type="scientific">Nguyenibacter vanlangensis</name>
    <dbReference type="NCBI Taxonomy" id="1216886"/>
    <lineage>
        <taxon>Bacteria</taxon>
        <taxon>Pseudomonadati</taxon>
        <taxon>Pseudomonadota</taxon>
        <taxon>Alphaproteobacteria</taxon>
        <taxon>Acetobacterales</taxon>
        <taxon>Acetobacteraceae</taxon>
        <taxon>Nguyenibacter</taxon>
    </lineage>
</organism>
<dbReference type="PANTHER" id="PTHR42794:SF1">
    <property type="entry name" value="HEMIN IMPORT ATP-BINDING PROTEIN HMUV"/>
    <property type="match status" value="1"/>
</dbReference>
<dbReference type="SMART" id="SM00382">
    <property type="entry name" value="AAA"/>
    <property type="match status" value="1"/>
</dbReference>
<dbReference type="PANTHER" id="PTHR42794">
    <property type="entry name" value="HEMIN IMPORT ATP-BINDING PROTEIN HMUV"/>
    <property type="match status" value="1"/>
</dbReference>
<sequence>MSGLEARQIGFRRQGRWVLEDVSLTLRPGELVALLGPNGAGKTSLLRLLLRLSRPDAGRILLDGRDIAGLTRRHLAGRVAYVPQGHAVAFPYRVADVVALGRLAGGTMLAPFASAADRRAAAEAMARLAIGHLAERAYVTLSGGERQSVLIARALAQGARLLVLDEPEAGLDYGQQRRLFGLLRDLAAGGYAILATTHDPLRAARVFSRAVLLRGGRVLADGPAAAILSEDAISDLYDRVPP</sequence>
<dbReference type="GO" id="GO:0005524">
    <property type="term" value="F:ATP binding"/>
    <property type="evidence" value="ECO:0007669"/>
    <property type="project" value="UniProtKB-KW"/>
</dbReference>
<keyword evidence="1" id="KW-0813">Transport</keyword>
<evidence type="ECO:0000256" key="5">
    <source>
        <dbReference type="ARBA" id="ARBA00037066"/>
    </source>
</evidence>
<reference evidence="7 8" key="1">
    <citation type="submission" date="2024-04" db="EMBL/GenBank/DDBJ databases">
        <title>Complete genome sequence of Nguyenibacter vanlangesis HBCM-1154, a strain capable of nitrogen fixation, IAA production, and phosphorus solubilization isolated from sugarcane soil.</title>
        <authorList>
            <person name="MY HANH P."/>
        </authorList>
    </citation>
    <scope>NUCLEOTIDE SEQUENCE [LARGE SCALE GENOMIC DNA]</scope>
    <source>
        <strain evidence="7 8">HBCM 1154</strain>
    </source>
</reference>
<comment type="function">
    <text evidence="5">Part of the ABC transporter complex HmuTUV involved in hemin import. Responsible for energy coupling to the transport system.</text>
</comment>
<evidence type="ECO:0000256" key="4">
    <source>
        <dbReference type="ARBA" id="ARBA00022967"/>
    </source>
</evidence>
<name>A0ABZ3D8E7_9PROT</name>
<proteinExistence type="predicted"/>
<accession>A0ABZ3D8E7</accession>
<evidence type="ECO:0000256" key="3">
    <source>
        <dbReference type="ARBA" id="ARBA00022840"/>
    </source>
</evidence>
<dbReference type="EMBL" id="CP152276">
    <property type="protein sequence ID" value="XAE43721.1"/>
    <property type="molecule type" value="Genomic_DNA"/>
</dbReference>
<dbReference type="SUPFAM" id="SSF52540">
    <property type="entry name" value="P-loop containing nucleoside triphosphate hydrolases"/>
    <property type="match status" value="1"/>
</dbReference>
<evidence type="ECO:0000313" key="7">
    <source>
        <dbReference type="EMBL" id="XAE43721.1"/>
    </source>
</evidence>
<keyword evidence="8" id="KW-1185">Reference proteome</keyword>
<keyword evidence="4" id="KW-1278">Translocase</keyword>
<dbReference type="InterPro" id="IPR003593">
    <property type="entry name" value="AAA+_ATPase"/>
</dbReference>
<evidence type="ECO:0000313" key="8">
    <source>
        <dbReference type="Proteomes" id="UP001449795"/>
    </source>
</evidence>
<evidence type="ECO:0000256" key="1">
    <source>
        <dbReference type="ARBA" id="ARBA00022448"/>
    </source>
</evidence>
<dbReference type="CDD" id="cd03214">
    <property type="entry name" value="ABC_Iron-Siderophores_B12_Hemin"/>
    <property type="match status" value="1"/>
</dbReference>
<dbReference type="Pfam" id="PF00005">
    <property type="entry name" value="ABC_tran"/>
    <property type="match status" value="1"/>
</dbReference>
<dbReference type="Proteomes" id="UP001449795">
    <property type="component" value="Chromosome"/>
</dbReference>
<keyword evidence="3 7" id="KW-0067">ATP-binding</keyword>
<evidence type="ECO:0000256" key="2">
    <source>
        <dbReference type="ARBA" id="ARBA00022741"/>
    </source>
</evidence>
<gene>
    <name evidence="7" type="ORF">AAC691_04565</name>
</gene>
<dbReference type="InterPro" id="IPR003439">
    <property type="entry name" value="ABC_transporter-like_ATP-bd"/>
</dbReference>